<name>A0A091BA24_9GAMM</name>
<accession>A0A091BA24</accession>
<reference evidence="2 3" key="1">
    <citation type="submission" date="2013-09" db="EMBL/GenBank/DDBJ databases">
        <title>Genome sequencing of Arenimonas composti.</title>
        <authorList>
            <person name="Chen F."/>
            <person name="Wang G."/>
        </authorList>
    </citation>
    <scope>NUCLEOTIDE SEQUENCE [LARGE SCALE GENOMIC DNA]</scope>
    <source>
        <strain evidence="2 3">TR7-09</strain>
    </source>
</reference>
<organism evidence="2 3">
    <name type="scientific">Arenimonas composti TR7-09 = DSM 18010</name>
    <dbReference type="NCBI Taxonomy" id="1121013"/>
    <lineage>
        <taxon>Bacteria</taxon>
        <taxon>Pseudomonadati</taxon>
        <taxon>Pseudomonadota</taxon>
        <taxon>Gammaproteobacteria</taxon>
        <taxon>Lysobacterales</taxon>
        <taxon>Lysobacteraceae</taxon>
        <taxon>Arenimonas</taxon>
    </lineage>
</organism>
<protein>
    <recommendedName>
        <fullName evidence="1">Hemerythrin-like domain-containing protein</fullName>
    </recommendedName>
</protein>
<dbReference type="STRING" id="1121013.GCA_000426365_00938"/>
<dbReference type="RefSeq" id="WP_026816367.1">
    <property type="nucleotide sequence ID" value="NZ_AUFF01000002.1"/>
</dbReference>
<dbReference type="eggNOG" id="COG5592">
    <property type="taxonomic scope" value="Bacteria"/>
</dbReference>
<proteinExistence type="predicted"/>
<feature type="domain" description="Hemerythrin-like" evidence="1">
    <location>
        <begin position="6"/>
        <end position="127"/>
    </location>
</feature>
<dbReference type="PANTHER" id="PTHR35585:SF1">
    <property type="entry name" value="HHE DOMAIN PROTEIN (AFU_ORTHOLOGUE AFUA_4G00730)"/>
    <property type="match status" value="1"/>
</dbReference>
<dbReference type="InterPro" id="IPR012312">
    <property type="entry name" value="Hemerythrin-like"/>
</dbReference>
<sequence>MARRSILTTLKAEHDALRELFARIDETTDRAEKTRAELLMKIEQNLIPHAKWEESVFYPAFRERADRDGRKTYAEAMLEHAAVEKTVLPAVKAAATASEEFAGRAKVFGELIDHHAREEETTMFRMARELFSAEELADFDEAYAAWKESPAAAMALGMEGAKSGLRAVAAKVGGP</sequence>
<dbReference type="Proteomes" id="UP000029391">
    <property type="component" value="Unassembled WGS sequence"/>
</dbReference>
<dbReference type="OrthoDB" id="9793637at2"/>
<comment type="caution">
    <text evidence="2">The sequence shown here is derived from an EMBL/GenBank/DDBJ whole genome shotgun (WGS) entry which is preliminary data.</text>
</comment>
<keyword evidence="3" id="KW-1185">Reference proteome</keyword>
<dbReference type="Gene3D" id="1.20.120.520">
    <property type="entry name" value="nmb1532 protein domain like"/>
    <property type="match status" value="1"/>
</dbReference>
<dbReference type="Pfam" id="PF01814">
    <property type="entry name" value="Hemerythrin"/>
    <property type="match status" value="1"/>
</dbReference>
<dbReference type="PANTHER" id="PTHR35585">
    <property type="entry name" value="HHE DOMAIN PROTEIN (AFU_ORTHOLOGUE AFUA_4G00730)"/>
    <property type="match status" value="1"/>
</dbReference>
<dbReference type="AlphaFoldDB" id="A0A091BA24"/>
<gene>
    <name evidence="2" type="ORF">P873_10925</name>
</gene>
<evidence type="ECO:0000259" key="1">
    <source>
        <dbReference type="Pfam" id="PF01814"/>
    </source>
</evidence>
<dbReference type="EMBL" id="AWXU01000035">
    <property type="protein sequence ID" value="KFN49478.1"/>
    <property type="molecule type" value="Genomic_DNA"/>
</dbReference>
<evidence type="ECO:0000313" key="2">
    <source>
        <dbReference type="EMBL" id="KFN49478.1"/>
    </source>
</evidence>
<evidence type="ECO:0000313" key="3">
    <source>
        <dbReference type="Proteomes" id="UP000029391"/>
    </source>
</evidence>